<evidence type="ECO:0000256" key="5">
    <source>
        <dbReference type="ARBA" id="ARBA00022756"/>
    </source>
</evidence>
<evidence type="ECO:0000256" key="3">
    <source>
        <dbReference type="ARBA" id="ARBA00022723"/>
    </source>
</evidence>
<keyword evidence="2" id="KW-0436">Ligase</keyword>
<organism evidence="8">
    <name type="scientific">marine sediment metagenome</name>
    <dbReference type="NCBI Taxonomy" id="412755"/>
    <lineage>
        <taxon>unclassified sequences</taxon>
        <taxon>metagenomes</taxon>
        <taxon>ecological metagenomes</taxon>
    </lineage>
</organism>
<gene>
    <name evidence="8" type="ORF">S01H1_46709</name>
</gene>
<comment type="caution">
    <text evidence="8">The sequence shown here is derived from an EMBL/GenBank/DDBJ whole genome shotgun (WGS) entry which is preliminary data.</text>
</comment>
<keyword evidence="5" id="KW-0093">Biotin biosynthesis</keyword>
<evidence type="ECO:0000256" key="6">
    <source>
        <dbReference type="ARBA" id="ARBA00022840"/>
    </source>
</evidence>
<dbReference type="EMBL" id="BARS01029919">
    <property type="protein sequence ID" value="GAG10095.1"/>
    <property type="molecule type" value="Genomic_DNA"/>
</dbReference>
<dbReference type="SUPFAM" id="SSF52540">
    <property type="entry name" value="P-loop containing nucleoside triphosphate hydrolases"/>
    <property type="match status" value="1"/>
</dbReference>
<dbReference type="PIRSF" id="PIRSF006755">
    <property type="entry name" value="DTB_synth"/>
    <property type="match status" value="1"/>
</dbReference>
<dbReference type="Gene3D" id="3.40.50.300">
    <property type="entry name" value="P-loop containing nucleotide triphosphate hydrolases"/>
    <property type="match status" value="1"/>
</dbReference>
<dbReference type="GO" id="GO:0004141">
    <property type="term" value="F:dethiobiotin synthase activity"/>
    <property type="evidence" value="ECO:0007669"/>
    <property type="project" value="InterPro"/>
</dbReference>
<dbReference type="PANTHER" id="PTHR43210:SF5">
    <property type="entry name" value="DETHIOBIOTIN SYNTHETASE"/>
    <property type="match status" value="1"/>
</dbReference>
<dbReference type="InterPro" id="IPR004472">
    <property type="entry name" value="DTB_synth_BioD"/>
</dbReference>
<evidence type="ECO:0000313" key="8">
    <source>
        <dbReference type="EMBL" id="GAG10095.1"/>
    </source>
</evidence>
<dbReference type="GO" id="GO:0042803">
    <property type="term" value="F:protein homodimerization activity"/>
    <property type="evidence" value="ECO:0007669"/>
    <property type="project" value="UniProtKB-ARBA"/>
</dbReference>
<dbReference type="Pfam" id="PF13500">
    <property type="entry name" value="AAA_26"/>
    <property type="match status" value="1"/>
</dbReference>
<dbReference type="UniPathway" id="UPA00078"/>
<keyword evidence="4" id="KW-0547">Nucleotide-binding</keyword>
<name>X0UWH5_9ZZZZ</name>
<evidence type="ECO:0000256" key="2">
    <source>
        <dbReference type="ARBA" id="ARBA00022598"/>
    </source>
</evidence>
<proteinExistence type="inferred from homology"/>
<dbReference type="FunFam" id="3.40.50.300:FF:000292">
    <property type="entry name" value="ATP-dependent dethiobiotin synthetase BioD"/>
    <property type="match status" value="1"/>
</dbReference>
<dbReference type="GO" id="GO:0005829">
    <property type="term" value="C:cytosol"/>
    <property type="evidence" value="ECO:0007669"/>
    <property type="project" value="TreeGrafter"/>
</dbReference>
<feature type="non-terminal residue" evidence="8">
    <location>
        <position position="207"/>
    </location>
</feature>
<dbReference type="CDD" id="cd03109">
    <property type="entry name" value="DTBS"/>
    <property type="match status" value="1"/>
</dbReference>
<accession>X0UWH5</accession>
<evidence type="ECO:0000256" key="4">
    <source>
        <dbReference type="ARBA" id="ARBA00022741"/>
    </source>
</evidence>
<dbReference type="GO" id="GO:0009102">
    <property type="term" value="P:biotin biosynthetic process"/>
    <property type="evidence" value="ECO:0007669"/>
    <property type="project" value="UniProtKB-UniPathway"/>
</dbReference>
<dbReference type="AlphaFoldDB" id="X0UWH5"/>
<keyword evidence="1" id="KW-0963">Cytoplasm</keyword>
<keyword evidence="7" id="KW-0460">Magnesium</keyword>
<keyword evidence="6" id="KW-0067">ATP-binding</keyword>
<protein>
    <recommendedName>
        <fullName evidence="9">Dethiobiotin synthase</fullName>
    </recommendedName>
</protein>
<dbReference type="HAMAP" id="MF_00336">
    <property type="entry name" value="BioD"/>
    <property type="match status" value="1"/>
</dbReference>
<dbReference type="NCBIfam" id="TIGR00347">
    <property type="entry name" value="bioD"/>
    <property type="match status" value="1"/>
</dbReference>
<dbReference type="GO" id="GO:0000287">
    <property type="term" value="F:magnesium ion binding"/>
    <property type="evidence" value="ECO:0007669"/>
    <property type="project" value="InterPro"/>
</dbReference>
<sequence>MKHSSVYITGTDTGVGKSLVSASLLAALNARGARAVGMKPIASGSESTPAGLRNADAELLLAHGAGKPAYAEVNPYTFADPIAPHLAAADQGVEIEVARIRSAFTTLSANADIAVVEGVGGWMAPLGPRLMQADLARALGLPAILVVGLRLGCINHALLSARAIEADGIELVGWIGSGIDAQMARREDNLATLGERLRAPCLGVLPH</sequence>
<dbReference type="PANTHER" id="PTHR43210">
    <property type="entry name" value="DETHIOBIOTIN SYNTHETASE"/>
    <property type="match status" value="1"/>
</dbReference>
<evidence type="ECO:0008006" key="9">
    <source>
        <dbReference type="Google" id="ProtNLM"/>
    </source>
</evidence>
<evidence type="ECO:0000256" key="1">
    <source>
        <dbReference type="ARBA" id="ARBA00022490"/>
    </source>
</evidence>
<reference evidence="8" key="1">
    <citation type="journal article" date="2014" name="Front. Microbiol.">
        <title>High frequency of phylogenetically diverse reductive dehalogenase-homologous genes in deep subseafloor sedimentary metagenomes.</title>
        <authorList>
            <person name="Kawai M."/>
            <person name="Futagami T."/>
            <person name="Toyoda A."/>
            <person name="Takaki Y."/>
            <person name="Nishi S."/>
            <person name="Hori S."/>
            <person name="Arai W."/>
            <person name="Tsubouchi T."/>
            <person name="Morono Y."/>
            <person name="Uchiyama I."/>
            <person name="Ito T."/>
            <person name="Fujiyama A."/>
            <person name="Inagaki F."/>
            <person name="Takami H."/>
        </authorList>
    </citation>
    <scope>NUCLEOTIDE SEQUENCE</scope>
    <source>
        <strain evidence="8">Expedition CK06-06</strain>
    </source>
</reference>
<dbReference type="GO" id="GO:0005524">
    <property type="term" value="F:ATP binding"/>
    <property type="evidence" value="ECO:0007669"/>
    <property type="project" value="UniProtKB-KW"/>
</dbReference>
<dbReference type="InterPro" id="IPR027417">
    <property type="entry name" value="P-loop_NTPase"/>
</dbReference>
<evidence type="ECO:0000256" key="7">
    <source>
        <dbReference type="ARBA" id="ARBA00022842"/>
    </source>
</evidence>
<keyword evidence="3" id="KW-0479">Metal-binding</keyword>